<accession>A0ACB9QA04</accession>
<sequence length="77" mass="8302">MNLVPGSISNPEGIIDVKKRGTEHYVGPFSAHSERSISVNLGSQPFSLSAFSFLPTNSSEASSIPRGWDLTCYLKST</sequence>
<dbReference type="Proteomes" id="UP000828941">
    <property type="component" value="Chromosome 1"/>
</dbReference>
<name>A0ACB9QA04_BAUVA</name>
<organism evidence="1 2">
    <name type="scientific">Bauhinia variegata</name>
    <name type="common">Purple orchid tree</name>
    <name type="synonym">Phanera variegata</name>
    <dbReference type="NCBI Taxonomy" id="167791"/>
    <lineage>
        <taxon>Eukaryota</taxon>
        <taxon>Viridiplantae</taxon>
        <taxon>Streptophyta</taxon>
        <taxon>Embryophyta</taxon>
        <taxon>Tracheophyta</taxon>
        <taxon>Spermatophyta</taxon>
        <taxon>Magnoliopsida</taxon>
        <taxon>eudicotyledons</taxon>
        <taxon>Gunneridae</taxon>
        <taxon>Pentapetalae</taxon>
        <taxon>rosids</taxon>
        <taxon>fabids</taxon>
        <taxon>Fabales</taxon>
        <taxon>Fabaceae</taxon>
        <taxon>Cercidoideae</taxon>
        <taxon>Cercideae</taxon>
        <taxon>Bauhiniinae</taxon>
        <taxon>Bauhinia</taxon>
    </lineage>
</organism>
<evidence type="ECO:0000313" key="1">
    <source>
        <dbReference type="EMBL" id="KAI4357835.1"/>
    </source>
</evidence>
<evidence type="ECO:0000313" key="2">
    <source>
        <dbReference type="Proteomes" id="UP000828941"/>
    </source>
</evidence>
<proteinExistence type="predicted"/>
<keyword evidence="2" id="KW-1185">Reference proteome</keyword>
<dbReference type="EMBL" id="CM039426">
    <property type="protein sequence ID" value="KAI4357835.1"/>
    <property type="molecule type" value="Genomic_DNA"/>
</dbReference>
<protein>
    <submittedName>
        <fullName evidence="1">Uncharacterized protein</fullName>
    </submittedName>
</protein>
<gene>
    <name evidence="1" type="ORF">L6164_001758</name>
</gene>
<reference evidence="1 2" key="1">
    <citation type="journal article" date="2022" name="DNA Res.">
        <title>Chromosomal-level genome assembly of the orchid tree Bauhinia variegata (Leguminosae; Cercidoideae) supports the allotetraploid origin hypothesis of Bauhinia.</title>
        <authorList>
            <person name="Zhong Y."/>
            <person name="Chen Y."/>
            <person name="Zheng D."/>
            <person name="Pang J."/>
            <person name="Liu Y."/>
            <person name="Luo S."/>
            <person name="Meng S."/>
            <person name="Qian L."/>
            <person name="Wei D."/>
            <person name="Dai S."/>
            <person name="Zhou R."/>
        </authorList>
    </citation>
    <scope>NUCLEOTIDE SEQUENCE [LARGE SCALE GENOMIC DNA]</scope>
    <source>
        <strain evidence="1">BV-YZ2020</strain>
    </source>
</reference>
<comment type="caution">
    <text evidence="1">The sequence shown here is derived from an EMBL/GenBank/DDBJ whole genome shotgun (WGS) entry which is preliminary data.</text>
</comment>